<dbReference type="AlphaFoldDB" id="A0A811KYN8"/>
<sequence>MQIFQHMPTNGSTPPATRSSEARTFPGPGGTSVYQAALAYWESYPGPVEEVIGFLDFADQAIEECSHSGFVSLMTYPCNNRLRKVPIRRLYESLSGSSDGHQQQLAAEYEEYKREMATPSSLTSEPTEGVFLTEGRAVREGVRIGKVISNAVDSKFPLRIVNTTNTPQRLHPNVKLATLVHITENCYQVFAVTNPQPAEKHIPAEIDVADNLIPQPDTQFNLKEKIQLDPWSLLNKLKMEYNIGIF</sequence>
<dbReference type="EMBL" id="CAJFCV020000003">
    <property type="protein sequence ID" value="CAG9105903.1"/>
    <property type="molecule type" value="Genomic_DNA"/>
</dbReference>
<accession>A0A811KYN8</accession>
<gene>
    <name evidence="2" type="ORF">BXYJ_LOCUS6008</name>
</gene>
<evidence type="ECO:0000313" key="2">
    <source>
        <dbReference type="EMBL" id="CAD5220097.1"/>
    </source>
</evidence>
<evidence type="ECO:0000256" key="1">
    <source>
        <dbReference type="SAM" id="MobiDB-lite"/>
    </source>
</evidence>
<comment type="caution">
    <text evidence="2">The sequence shown here is derived from an EMBL/GenBank/DDBJ whole genome shotgun (WGS) entry which is preliminary data.</text>
</comment>
<dbReference type="Proteomes" id="UP000582659">
    <property type="component" value="Unassembled WGS sequence"/>
</dbReference>
<protein>
    <submittedName>
        <fullName evidence="2">(pine wood nematode) hypothetical protein</fullName>
    </submittedName>
</protein>
<keyword evidence="3" id="KW-1185">Reference proteome</keyword>
<feature type="region of interest" description="Disordered" evidence="1">
    <location>
        <begin position="1"/>
        <end position="28"/>
    </location>
</feature>
<evidence type="ECO:0000313" key="3">
    <source>
        <dbReference type="Proteomes" id="UP000659654"/>
    </source>
</evidence>
<feature type="compositionally biased region" description="Polar residues" evidence="1">
    <location>
        <begin position="7"/>
        <end position="19"/>
    </location>
</feature>
<organism evidence="2 3">
    <name type="scientific">Bursaphelenchus xylophilus</name>
    <name type="common">Pinewood nematode worm</name>
    <name type="synonym">Aphelenchoides xylophilus</name>
    <dbReference type="NCBI Taxonomy" id="6326"/>
    <lineage>
        <taxon>Eukaryota</taxon>
        <taxon>Metazoa</taxon>
        <taxon>Ecdysozoa</taxon>
        <taxon>Nematoda</taxon>
        <taxon>Chromadorea</taxon>
        <taxon>Rhabditida</taxon>
        <taxon>Tylenchina</taxon>
        <taxon>Tylenchomorpha</taxon>
        <taxon>Aphelenchoidea</taxon>
        <taxon>Aphelenchoididae</taxon>
        <taxon>Bursaphelenchus</taxon>
    </lineage>
</organism>
<dbReference type="Proteomes" id="UP000659654">
    <property type="component" value="Unassembled WGS sequence"/>
</dbReference>
<reference evidence="2" key="1">
    <citation type="submission" date="2020-09" db="EMBL/GenBank/DDBJ databases">
        <authorList>
            <person name="Kikuchi T."/>
        </authorList>
    </citation>
    <scope>NUCLEOTIDE SEQUENCE</scope>
    <source>
        <strain evidence="2">Ka4C1</strain>
    </source>
</reference>
<dbReference type="EMBL" id="CAJFDI010000003">
    <property type="protein sequence ID" value="CAD5220097.1"/>
    <property type="molecule type" value="Genomic_DNA"/>
</dbReference>
<name>A0A811KYN8_BURXY</name>
<proteinExistence type="predicted"/>
<dbReference type="SMR" id="A0A811KYN8"/>